<dbReference type="GO" id="GO:0043856">
    <property type="term" value="F:anti-sigma factor antagonist activity"/>
    <property type="evidence" value="ECO:0007669"/>
    <property type="project" value="InterPro"/>
</dbReference>
<dbReference type="SUPFAM" id="SSF52091">
    <property type="entry name" value="SpoIIaa-like"/>
    <property type="match status" value="1"/>
</dbReference>
<dbReference type="PROSITE" id="PS50801">
    <property type="entry name" value="STAS"/>
    <property type="match status" value="1"/>
</dbReference>
<evidence type="ECO:0000313" key="5">
    <source>
        <dbReference type="Proteomes" id="UP000033035"/>
    </source>
</evidence>
<dbReference type="InterPro" id="IPR003658">
    <property type="entry name" value="Anti-sigma_ant"/>
</dbReference>
<dbReference type="Pfam" id="PF01740">
    <property type="entry name" value="STAS"/>
    <property type="match status" value="1"/>
</dbReference>
<dbReference type="InterPro" id="IPR002645">
    <property type="entry name" value="STAS_dom"/>
</dbReference>
<protein>
    <recommendedName>
        <fullName evidence="2">Anti-sigma factor antagonist</fullName>
    </recommendedName>
</protein>
<feature type="domain" description="STAS" evidence="3">
    <location>
        <begin position="24"/>
        <end position="111"/>
    </location>
</feature>
<sequence length="111" mass="12414">MLTLQTEQTHCNMEIEIKHGTETVICLSGQLDTLSSPDLEKEITAILEGDAKKVILDGSKLTYISSAGLRLLLILQKRMSQKGGKFVLRNIQDSIMEIFRITGFISFLTIE</sequence>
<dbReference type="PATRIC" id="fig|1203610.3.peg.3053"/>
<dbReference type="InterPro" id="IPR036513">
    <property type="entry name" value="STAS_dom_sf"/>
</dbReference>
<dbReference type="AlphaFoldDB" id="A0A0F5JDE5"/>
<dbReference type="NCBIfam" id="TIGR00377">
    <property type="entry name" value="ant_ant_sig"/>
    <property type="match status" value="1"/>
</dbReference>
<name>A0A0F5JDE5_9BACT</name>
<comment type="caution">
    <text evidence="4">The sequence shown here is derived from an EMBL/GenBank/DDBJ whole genome shotgun (WGS) entry which is preliminary data.</text>
</comment>
<evidence type="ECO:0000259" key="3">
    <source>
        <dbReference type="PROSITE" id="PS50801"/>
    </source>
</evidence>
<proteinExistence type="inferred from homology"/>
<dbReference type="HOGENOM" id="CLU_115403_9_2_10"/>
<dbReference type="PANTHER" id="PTHR33495:SF14">
    <property type="entry name" value="ANTI-SIGMA FACTOR ANTAGONIST"/>
    <property type="match status" value="1"/>
</dbReference>
<reference evidence="4 5" key="1">
    <citation type="submission" date="2013-04" db="EMBL/GenBank/DDBJ databases">
        <title>The Genome Sequence of Parabacteroides gordonii DSM 23371.</title>
        <authorList>
            <consortium name="The Broad Institute Genomics Platform"/>
            <person name="Earl A."/>
            <person name="Ward D."/>
            <person name="Feldgarden M."/>
            <person name="Gevers D."/>
            <person name="Martens E."/>
            <person name="Sakamoto M."/>
            <person name="Benno Y."/>
            <person name="Suzuki N."/>
            <person name="Matsunaga N."/>
            <person name="Koshihara K."/>
            <person name="Seki M."/>
            <person name="Komiya H."/>
            <person name="Walker B."/>
            <person name="Young S."/>
            <person name="Zeng Q."/>
            <person name="Gargeya S."/>
            <person name="Fitzgerald M."/>
            <person name="Haas B."/>
            <person name="Abouelleil A."/>
            <person name="Allen A.W."/>
            <person name="Alvarado L."/>
            <person name="Arachchi H.M."/>
            <person name="Berlin A.M."/>
            <person name="Chapman S.B."/>
            <person name="Gainer-Dewar J."/>
            <person name="Goldberg J."/>
            <person name="Griggs A."/>
            <person name="Gujja S."/>
            <person name="Hansen M."/>
            <person name="Howarth C."/>
            <person name="Imamovic A."/>
            <person name="Ireland A."/>
            <person name="Larimer J."/>
            <person name="McCowan C."/>
            <person name="Murphy C."/>
            <person name="Pearson M."/>
            <person name="Poon T.W."/>
            <person name="Priest M."/>
            <person name="Roberts A."/>
            <person name="Saif S."/>
            <person name="Shea T."/>
            <person name="Sisk P."/>
            <person name="Sykes S."/>
            <person name="Wortman J."/>
            <person name="Nusbaum C."/>
            <person name="Birren B."/>
        </authorList>
    </citation>
    <scope>NUCLEOTIDE SEQUENCE [LARGE SCALE GENOMIC DNA]</scope>
    <source>
        <strain evidence="4 5">MS-1</strain>
    </source>
</reference>
<dbReference type="CDD" id="cd07043">
    <property type="entry name" value="STAS_anti-anti-sigma_factors"/>
    <property type="match status" value="1"/>
</dbReference>
<dbReference type="Proteomes" id="UP000033035">
    <property type="component" value="Unassembled WGS sequence"/>
</dbReference>
<dbReference type="STRING" id="1203610.HMPREF1536_02986"/>
<evidence type="ECO:0000313" key="4">
    <source>
        <dbReference type="EMBL" id="KKB55515.1"/>
    </source>
</evidence>
<keyword evidence="5" id="KW-1185">Reference proteome</keyword>
<evidence type="ECO:0000256" key="1">
    <source>
        <dbReference type="ARBA" id="ARBA00009013"/>
    </source>
</evidence>
<dbReference type="Gene3D" id="3.30.750.24">
    <property type="entry name" value="STAS domain"/>
    <property type="match status" value="1"/>
</dbReference>
<dbReference type="PANTHER" id="PTHR33495">
    <property type="entry name" value="ANTI-SIGMA FACTOR ANTAGONIST TM_1081-RELATED-RELATED"/>
    <property type="match status" value="1"/>
</dbReference>
<dbReference type="EMBL" id="AQHW01000015">
    <property type="protein sequence ID" value="KKB55515.1"/>
    <property type="molecule type" value="Genomic_DNA"/>
</dbReference>
<organism evidence="4 5">
    <name type="scientific">Parabacteroides gordonii MS-1 = DSM 23371</name>
    <dbReference type="NCBI Taxonomy" id="1203610"/>
    <lineage>
        <taxon>Bacteria</taxon>
        <taxon>Pseudomonadati</taxon>
        <taxon>Bacteroidota</taxon>
        <taxon>Bacteroidia</taxon>
        <taxon>Bacteroidales</taxon>
        <taxon>Tannerellaceae</taxon>
        <taxon>Parabacteroides</taxon>
    </lineage>
</organism>
<comment type="similarity">
    <text evidence="1 2">Belongs to the anti-sigma-factor antagonist family.</text>
</comment>
<accession>A0A0F5JDE5</accession>
<gene>
    <name evidence="4" type="ORF">HMPREF1536_02986</name>
</gene>
<evidence type="ECO:0000256" key="2">
    <source>
        <dbReference type="RuleBase" id="RU003749"/>
    </source>
</evidence>